<accession>A0A0E9PEU7</accession>
<organism evidence="2">
    <name type="scientific">Anguilla anguilla</name>
    <name type="common">European freshwater eel</name>
    <name type="synonym">Muraena anguilla</name>
    <dbReference type="NCBI Taxonomy" id="7936"/>
    <lineage>
        <taxon>Eukaryota</taxon>
        <taxon>Metazoa</taxon>
        <taxon>Chordata</taxon>
        <taxon>Craniata</taxon>
        <taxon>Vertebrata</taxon>
        <taxon>Euteleostomi</taxon>
        <taxon>Actinopterygii</taxon>
        <taxon>Neopterygii</taxon>
        <taxon>Teleostei</taxon>
        <taxon>Anguilliformes</taxon>
        <taxon>Anguillidae</taxon>
        <taxon>Anguilla</taxon>
    </lineage>
</organism>
<keyword evidence="1" id="KW-1133">Transmembrane helix</keyword>
<proteinExistence type="predicted"/>
<name>A0A0E9PEU7_ANGAN</name>
<protein>
    <submittedName>
        <fullName evidence="2">Uncharacterized protein</fullName>
    </submittedName>
</protein>
<dbReference type="EMBL" id="GBXM01105815">
    <property type="protein sequence ID" value="JAH02762.1"/>
    <property type="molecule type" value="Transcribed_RNA"/>
</dbReference>
<dbReference type="AlphaFoldDB" id="A0A0E9PEU7"/>
<evidence type="ECO:0000313" key="2">
    <source>
        <dbReference type="EMBL" id="JAH02762.1"/>
    </source>
</evidence>
<reference evidence="2" key="1">
    <citation type="submission" date="2014-11" db="EMBL/GenBank/DDBJ databases">
        <authorList>
            <person name="Amaro Gonzalez C."/>
        </authorList>
    </citation>
    <scope>NUCLEOTIDE SEQUENCE</scope>
</reference>
<keyword evidence="1" id="KW-0812">Transmembrane</keyword>
<sequence>MLLGCNPKKWEAVVVLFKMLAVIYYTLYFVLTDHNTGICS</sequence>
<keyword evidence="1" id="KW-0472">Membrane</keyword>
<reference evidence="2" key="2">
    <citation type="journal article" date="2015" name="Fish Shellfish Immunol.">
        <title>Early steps in the European eel (Anguilla anguilla)-Vibrio vulnificus interaction in the gills: Role of the RtxA13 toxin.</title>
        <authorList>
            <person name="Callol A."/>
            <person name="Pajuelo D."/>
            <person name="Ebbesson L."/>
            <person name="Teles M."/>
            <person name="MacKenzie S."/>
            <person name="Amaro C."/>
        </authorList>
    </citation>
    <scope>NUCLEOTIDE SEQUENCE</scope>
</reference>
<evidence type="ECO:0000256" key="1">
    <source>
        <dbReference type="SAM" id="Phobius"/>
    </source>
</evidence>
<feature type="transmembrane region" description="Helical" evidence="1">
    <location>
        <begin position="12"/>
        <end position="31"/>
    </location>
</feature>